<dbReference type="InterPro" id="IPR050462">
    <property type="entry name" value="Retroviral_Gag-Pol_poly"/>
</dbReference>
<feature type="non-terminal residue" evidence="2">
    <location>
        <position position="89"/>
    </location>
</feature>
<organism evidence="2 3">
    <name type="scientific">Chiloscyllium punctatum</name>
    <name type="common">Brownbanded bambooshark</name>
    <name type="synonym">Hemiscyllium punctatum</name>
    <dbReference type="NCBI Taxonomy" id="137246"/>
    <lineage>
        <taxon>Eukaryota</taxon>
        <taxon>Metazoa</taxon>
        <taxon>Chordata</taxon>
        <taxon>Craniata</taxon>
        <taxon>Vertebrata</taxon>
        <taxon>Chondrichthyes</taxon>
        <taxon>Elasmobranchii</taxon>
        <taxon>Galeomorphii</taxon>
        <taxon>Galeoidea</taxon>
        <taxon>Orectolobiformes</taxon>
        <taxon>Hemiscylliidae</taxon>
        <taxon>Chiloscyllium</taxon>
    </lineage>
</organism>
<dbReference type="EMBL" id="BEZZ01022397">
    <property type="protein sequence ID" value="GCC39990.1"/>
    <property type="molecule type" value="Genomic_DNA"/>
</dbReference>
<dbReference type="SUPFAM" id="SSF47943">
    <property type="entry name" value="Retrovirus capsid protein, N-terminal core domain"/>
    <property type="match status" value="1"/>
</dbReference>
<accession>A0A401TBE2</accession>
<keyword evidence="3" id="KW-1185">Reference proteome</keyword>
<dbReference type="STRING" id="137246.A0A401TBE2"/>
<evidence type="ECO:0000313" key="3">
    <source>
        <dbReference type="Proteomes" id="UP000287033"/>
    </source>
</evidence>
<dbReference type="PANTHER" id="PTHR33166">
    <property type="entry name" value="GAG_P30 DOMAIN-CONTAINING PROTEIN"/>
    <property type="match status" value="1"/>
</dbReference>
<dbReference type="Proteomes" id="UP000287033">
    <property type="component" value="Unassembled WGS sequence"/>
</dbReference>
<sequence length="89" mass="10275">MPILSILFSGEERGLIREAMLKVLEREHPVGDGQAREGEAKFPLRDPGWHHQNEDHRENMKEFKDLVIKGIREVVPKSQNLVKAFDVCQ</sequence>
<dbReference type="GO" id="GO:0016032">
    <property type="term" value="P:viral process"/>
    <property type="evidence" value="ECO:0007669"/>
    <property type="project" value="InterPro"/>
</dbReference>
<comment type="caution">
    <text evidence="2">The sequence shown here is derived from an EMBL/GenBank/DDBJ whole genome shotgun (WGS) entry which is preliminary data.</text>
</comment>
<dbReference type="Gene3D" id="1.10.375.10">
    <property type="entry name" value="Human Immunodeficiency Virus Type 1 Capsid Protein"/>
    <property type="match status" value="1"/>
</dbReference>
<dbReference type="InterPro" id="IPR008919">
    <property type="entry name" value="Retrov_capsid_N"/>
</dbReference>
<evidence type="ECO:0000313" key="2">
    <source>
        <dbReference type="EMBL" id="GCC39990.1"/>
    </source>
</evidence>
<protein>
    <submittedName>
        <fullName evidence="2">Uncharacterized protein</fullName>
    </submittedName>
</protein>
<gene>
    <name evidence="2" type="ORF">chiPu_0023516</name>
</gene>
<evidence type="ECO:0000256" key="1">
    <source>
        <dbReference type="SAM" id="MobiDB-lite"/>
    </source>
</evidence>
<proteinExistence type="predicted"/>
<dbReference type="AlphaFoldDB" id="A0A401TBE2"/>
<reference evidence="2 3" key="1">
    <citation type="journal article" date="2018" name="Nat. Ecol. Evol.">
        <title>Shark genomes provide insights into elasmobranch evolution and the origin of vertebrates.</title>
        <authorList>
            <person name="Hara Y"/>
            <person name="Yamaguchi K"/>
            <person name="Onimaru K"/>
            <person name="Kadota M"/>
            <person name="Koyanagi M"/>
            <person name="Keeley SD"/>
            <person name="Tatsumi K"/>
            <person name="Tanaka K"/>
            <person name="Motone F"/>
            <person name="Kageyama Y"/>
            <person name="Nozu R"/>
            <person name="Adachi N"/>
            <person name="Nishimura O"/>
            <person name="Nakagawa R"/>
            <person name="Tanegashima C"/>
            <person name="Kiyatake I"/>
            <person name="Matsumoto R"/>
            <person name="Murakumo K"/>
            <person name="Nishida K"/>
            <person name="Terakita A"/>
            <person name="Kuratani S"/>
            <person name="Sato K"/>
            <person name="Hyodo S Kuraku.S."/>
        </authorList>
    </citation>
    <scope>NUCLEOTIDE SEQUENCE [LARGE SCALE GENOMIC DNA]</scope>
</reference>
<name>A0A401TBE2_CHIPU</name>
<feature type="region of interest" description="Disordered" evidence="1">
    <location>
        <begin position="30"/>
        <end position="57"/>
    </location>
</feature>